<dbReference type="EMBL" id="UINC01049517">
    <property type="protein sequence ID" value="SVB61399.1"/>
    <property type="molecule type" value="Genomic_DNA"/>
</dbReference>
<name>A0A382FFI1_9ZZZZ</name>
<evidence type="ECO:0000259" key="1">
    <source>
        <dbReference type="Pfam" id="PF06094"/>
    </source>
</evidence>
<reference evidence="2" key="1">
    <citation type="submission" date="2018-05" db="EMBL/GenBank/DDBJ databases">
        <authorList>
            <person name="Lanie J.A."/>
            <person name="Ng W.-L."/>
            <person name="Kazmierczak K.M."/>
            <person name="Andrzejewski T.M."/>
            <person name="Davidsen T.M."/>
            <person name="Wayne K.J."/>
            <person name="Tettelin H."/>
            <person name="Glass J.I."/>
            <person name="Rusch D."/>
            <person name="Podicherti R."/>
            <person name="Tsui H.-C.T."/>
            <person name="Winkler M.E."/>
        </authorList>
    </citation>
    <scope>NUCLEOTIDE SEQUENCE</scope>
</reference>
<dbReference type="AlphaFoldDB" id="A0A382FFI1"/>
<dbReference type="CDD" id="cd06661">
    <property type="entry name" value="GGCT_like"/>
    <property type="match status" value="1"/>
</dbReference>
<dbReference type="SUPFAM" id="SSF110857">
    <property type="entry name" value="Gamma-glutamyl cyclotransferase-like"/>
    <property type="match status" value="1"/>
</dbReference>
<gene>
    <name evidence="2" type="ORF">METZ01_LOCUS214253</name>
</gene>
<feature type="domain" description="Gamma-glutamylcyclotransferase AIG2-like" evidence="1">
    <location>
        <begin position="6"/>
        <end position="130"/>
    </location>
</feature>
<dbReference type="InterPro" id="IPR013024">
    <property type="entry name" value="GGCT-like"/>
</dbReference>
<sequence length="156" mass="18492">MKDVPFFVYGTLLPEQPNFRLWKDSISRMEYGRIKDCQLFDMGAYPMLVEEKEKYVHGMLVFVDPEHKDEMITRIDELEGYNPEKHGESAYNREMREVELENEKTVTAWVYLGHKKYIDKGKAVPGGKWAKHVARKKKEHQDWWEDTDTVAGLHEK</sequence>
<dbReference type="InterPro" id="IPR009288">
    <property type="entry name" value="AIG2-like_dom"/>
</dbReference>
<dbReference type="Pfam" id="PF06094">
    <property type="entry name" value="GGACT"/>
    <property type="match status" value="1"/>
</dbReference>
<dbReference type="InterPro" id="IPR036568">
    <property type="entry name" value="GGCT-like_sf"/>
</dbReference>
<organism evidence="2">
    <name type="scientific">marine metagenome</name>
    <dbReference type="NCBI Taxonomy" id="408172"/>
    <lineage>
        <taxon>unclassified sequences</taxon>
        <taxon>metagenomes</taxon>
        <taxon>ecological metagenomes</taxon>
    </lineage>
</organism>
<dbReference type="Gene3D" id="3.10.490.10">
    <property type="entry name" value="Gamma-glutamyl cyclotransferase-like"/>
    <property type="match status" value="1"/>
</dbReference>
<protein>
    <recommendedName>
        <fullName evidence="1">Gamma-glutamylcyclotransferase AIG2-like domain-containing protein</fullName>
    </recommendedName>
</protein>
<evidence type="ECO:0000313" key="2">
    <source>
        <dbReference type="EMBL" id="SVB61399.1"/>
    </source>
</evidence>
<accession>A0A382FFI1</accession>
<proteinExistence type="predicted"/>